<reference evidence="2" key="1">
    <citation type="journal article" date="2020" name="Stud. Mycol.">
        <title>101 Dothideomycetes genomes: a test case for predicting lifestyles and emergence of pathogens.</title>
        <authorList>
            <person name="Haridas S."/>
            <person name="Albert R."/>
            <person name="Binder M."/>
            <person name="Bloem J."/>
            <person name="Labutti K."/>
            <person name="Salamov A."/>
            <person name="Andreopoulos B."/>
            <person name="Baker S."/>
            <person name="Barry K."/>
            <person name="Bills G."/>
            <person name="Bluhm B."/>
            <person name="Cannon C."/>
            <person name="Castanera R."/>
            <person name="Culley D."/>
            <person name="Daum C."/>
            <person name="Ezra D."/>
            <person name="Gonzalez J."/>
            <person name="Henrissat B."/>
            <person name="Kuo A."/>
            <person name="Liang C."/>
            <person name="Lipzen A."/>
            <person name="Lutzoni F."/>
            <person name="Magnuson J."/>
            <person name="Mondo S."/>
            <person name="Nolan M."/>
            <person name="Ohm R."/>
            <person name="Pangilinan J."/>
            <person name="Park H.-J."/>
            <person name="Ramirez L."/>
            <person name="Alfaro M."/>
            <person name="Sun H."/>
            <person name="Tritt A."/>
            <person name="Yoshinaga Y."/>
            <person name="Zwiers L.-H."/>
            <person name="Turgeon B."/>
            <person name="Goodwin S."/>
            <person name="Spatafora J."/>
            <person name="Crous P."/>
            <person name="Grigoriev I."/>
        </authorList>
    </citation>
    <scope>NUCLEOTIDE SEQUENCE</scope>
    <source>
        <strain evidence="2">CBS 110217</strain>
    </source>
</reference>
<evidence type="ECO:0000313" key="3">
    <source>
        <dbReference type="Proteomes" id="UP000799777"/>
    </source>
</evidence>
<proteinExistence type="predicted"/>
<feature type="region of interest" description="Disordered" evidence="1">
    <location>
        <begin position="257"/>
        <end position="318"/>
    </location>
</feature>
<organism evidence="2 3">
    <name type="scientific">Setomelanomma holmii</name>
    <dbReference type="NCBI Taxonomy" id="210430"/>
    <lineage>
        <taxon>Eukaryota</taxon>
        <taxon>Fungi</taxon>
        <taxon>Dikarya</taxon>
        <taxon>Ascomycota</taxon>
        <taxon>Pezizomycotina</taxon>
        <taxon>Dothideomycetes</taxon>
        <taxon>Pleosporomycetidae</taxon>
        <taxon>Pleosporales</taxon>
        <taxon>Pleosporineae</taxon>
        <taxon>Phaeosphaeriaceae</taxon>
        <taxon>Setomelanomma</taxon>
    </lineage>
</organism>
<gene>
    <name evidence="2" type="ORF">EK21DRAFT_52619</name>
</gene>
<feature type="compositionally biased region" description="Basic residues" evidence="1">
    <location>
        <begin position="291"/>
        <end position="304"/>
    </location>
</feature>
<sequence length="318" mass="34980">MSLANLNSEATEALRVFDFGFKDSTLNHSPTQHEPPVRPTFYSSHSSSSSGSSFADGGLLLPPVERARYYSVALTKSDQDALVRGEENHNLKAWTPKDVVLHHESRKELIPQIGMYKLHKIDTMADIEQDMQQSQAALSKKVRAPKLPASQSMHDLRSFSGLRTTFPPASPNLSPRSRLHRKFSFEDTSSPSRSAHVRAASSGDEFTRSGRPQRPRPSSPSSGSSSRVRSPLVPQGFDHQANPSATFDAFLVPHKSGKGEVYRGTENAKKAKGSKGSGAETSDQDSPPRRFLNKLRKHSSRRNLRSSDSDLPVISPLP</sequence>
<feature type="region of interest" description="Disordered" evidence="1">
    <location>
        <begin position="27"/>
        <end position="47"/>
    </location>
</feature>
<accession>A0A9P4HNI9</accession>
<dbReference type="OrthoDB" id="3769170at2759"/>
<dbReference type="Proteomes" id="UP000799777">
    <property type="component" value="Unassembled WGS sequence"/>
</dbReference>
<evidence type="ECO:0000256" key="1">
    <source>
        <dbReference type="SAM" id="MobiDB-lite"/>
    </source>
</evidence>
<feature type="region of interest" description="Disordered" evidence="1">
    <location>
        <begin position="136"/>
        <end position="241"/>
    </location>
</feature>
<dbReference type="EMBL" id="ML978155">
    <property type="protein sequence ID" value="KAF2036216.1"/>
    <property type="molecule type" value="Genomic_DNA"/>
</dbReference>
<comment type="caution">
    <text evidence="2">The sequence shown here is derived from an EMBL/GenBank/DDBJ whole genome shotgun (WGS) entry which is preliminary data.</text>
</comment>
<dbReference type="AlphaFoldDB" id="A0A9P4HNI9"/>
<feature type="compositionally biased region" description="Low complexity" evidence="1">
    <location>
        <begin position="219"/>
        <end position="235"/>
    </location>
</feature>
<protein>
    <submittedName>
        <fullName evidence="2">Uncharacterized protein</fullName>
    </submittedName>
</protein>
<name>A0A9P4HNI9_9PLEO</name>
<keyword evidence="3" id="KW-1185">Reference proteome</keyword>
<feature type="compositionally biased region" description="Basic and acidic residues" evidence="1">
    <location>
        <begin position="257"/>
        <end position="269"/>
    </location>
</feature>
<evidence type="ECO:0000313" key="2">
    <source>
        <dbReference type="EMBL" id="KAF2036216.1"/>
    </source>
</evidence>